<dbReference type="InterPro" id="IPR056632">
    <property type="entry name" value="DUF7730"/>
</dbReference>
<feature type="domain" description="DUF7730" evidence="2">
    <location>
        <begin position="74"/>
        <end position="306"/>
    </location>
</feature>
<name>A0A9Q9DTJ6_CURCL</name>
<evidence type="ECO:0000259" key="2">
    <source>
        <dbReference type="Pfam" id="PF24864"/>
    </source>
</evidence>
<gene>
    <name evidence="3" type="ORF">yc1106_05359</name>
</gene>
<evidence type="ECO:0000313" key="4">
    <source>
        <dbReference type="Proteomes" id="UP001056012"/>
    </source>
</evidence>
<sequence>MKLKASLRVHLPGIRWSPHDIDSEEPSSSSKPKTRLPFLLKSSAPDPAVRVRPRKSTISLTSEPNVEIDARTQAQGQSLFFARLPIELRRMVYEYMIGEEVIHLTLSQKKRFRHSICSSEEEGHPRRGKQCACRVLVGGKKGARLDNGIVAMARTCRRMYSEAIPHLYRAHTFSLLHITHLLYLPLSVPQMRLNAIRTLHLRWAIRALPYLRRGPSSRIAYREDTENWEKGWSIIAGMQGLRELFVVLIDPSPQQLWERNWLQLEDMLLESVRGVTRPRDAVVVMPYQSCGIDWDMGSGCVKLKRPEDGHVSADEEEE</sequence>
<evidence type="ECO:0000313" key="3">
    <source>
        <dbReference type="EMBL" id="USP78085.1"/>
    </source>
</evidence>
<proteinExistence type="predicted"/>
<dbReference type="VEuPathDB" id="FungiDB:yc1106_05359"/>
<dbReference type="AlphaFoldDB" id="A0A9Q9DTJ6"/>
<protein>
    <recommendedName>
        <fullName evidence="2">DUF7730 domain-containing protein</fullName>
    </recommendedName>
</protein>
<dbReference type="Proteomes" id="UP001056012">
    <property type="component" value="Chromosome 4"/>
</dbReference>
<dbReference type="OrthoDB" id="4757095at2759"/>
<evidence type="ECO:0000256" key="1">
    <source>
        <dbReference type="SAM" id="MobiDB-lite"/>
    </source>
</evidence>
<organism evidence="3 4">
    <name type="scientific">Curvularia clavata</name>
    <dbReference type="NCBI Taxonomy" id="95742"/>
    <lineage>
        <taxon>Eukaryota</taxon>
        <taxon>Fungi</taxon>
        <taxon>Dikarya</taxon>
        <taxon>Ascomycota</taxon>
        <taxon>Pezizomycotina</taxon>
        <taxon>Dothideomycetes</taxon>
        <taxon>Pleosporomycetidae</taxon>
        <taxon>Pleosporales</taxon>
        <taxon>Pleosporineae</taxon>
        <taxon>Pleosporaceae</taxon>
        <taxon>Curvularia</taxon>
    </lineage>
</organism>
<dbReference type="EMBL" id="CP089277">
    <property type="protein sequence ID" value="USP78085.1"/>
    <property type="molecule type" value="Genomic_DNA"/>
</dbReference>
<dbReference type="Pfam" id="PF24864">
    <property type="entry name" value="DUF7730"/>
    <property type="match status" value="1"/>
</dbReference>
<accession>A0A9Q9DTJ6</accession>
<keyword evidence="4" id="KW-1185">Reference proteome</keyword>
<dbReference type="PANTHER" id="PTHR38790:SF9">
    <property type="entry name" value="F-BOX DOMAIN-CONTAINING PROTEIN"/>
    <property type="match status" value="1"/>
</dbReference>
<feature type="region of interest" description="Disordered" evidence="1">
    <location>
        <begin position="18"/>
        <end position="37"/>
    </location>
</feature>
<dbReference type="PANTHER" id="PTHR38790">
    <property type="entry name" value="2EXR DOMAIN-CONTAINING PROTEIN-RELATED"/>
    <property type="match status" value="1"/>
</dbReference>
<reference evidence="3" key="1">
    <citation type="submission" date="2021-12" db="EMBL/GenBank/DDBJ databases">
        <title>Curvularia clavata genome.</title>
        <authorList>
            <person name="Cao Y."/>
        </authorList>
    </citation>
    <scope>NUCLEOTIDE SEQUENCE</scope>
    <source>
        <strain evidence="3">Yc1106</strain>
    </source>
</reference>